<dbReference type="Proteomes" id="UP001595945">
    <property type="component" value="Unassembled WGS sequence"/>
</dbReference>
<dbReference type="GeneID" id="73047139"/>
<feature type="region of interest" description="Disordered" evidence="1">
    <location>
        <begin position="604"/>
        <end position="683"/>
    </location>
</feature>
<dbReference type="EMBL" id="JBHSHT010000001">
    <property type="protein sequence ID" value="MFC4823879.1"/>
    <property type="molecule type" value="Genomic_DNA"/>
</dbReference>
<evidence type="ECO:0000313" key="4">
    <source>
        <dbReference type="EMBL" id="MFC4823879.1"/>
    </source>
</evidence>
<dbReference type="RefSeq" id="WP_254270100.1">
    <property type="nucleotide sequence ID" value="NZ_CP100401.1"/>
</dbReference>
<keyword evidence="2" id="KW-0812">Transmembrane</keyword>
<feature type="transmembrane region" description="Helical" evidence="2">
    <location>
        <begin position="683"/>
        <end position="704"/>
    </location>
</feature>
<feature type="compositionally biased region" description="Low complexity" evidence="1">
    <location>
        <begin position="622"/>
        <end position="683"/>
    </location>
</feature>
<keyword evidence="2" id="KW-1133">Transmembrane helix</keyword>
<keyword evidence="5" id="KW-1185">Reference proteome</keyword>
<proteinExistence type="predicted"/>
<dbReference type="AlphaFoldDB" id="A0ABD5Q1D5"/>
<accession>A0ABD5Q1D5</accession>
<comment type="caution">
    <text evidence="4">The sequence shown here is derived from an EMBL/GenBank/DDBJ whole genome shotgun (WGS) entry which is preliminary data.</text>
</comment>
<keyword evidence="2" id="KW-0472">Membrane</keyword>
<protein>
    <submittedName>
        <fullName evidence="4">BGTF surface domain-containing protein</fullName>
    </submittedName>
</protein>
<organism evidence="4 5">
    <name type="scientific">Halorussus aquaticus</name>
    <dbReference type="NCBI Taxonomy" id="2953748"/>
    <lineage>
        <taxon>Archaea</taxon>
        <taxon>Methanobacteriati</taxon>
        <taxon>Methanobacteriota</taxon>
        <taxon>Stenosarchaea group</taxon>
        <taxon>Halobacteria</taxon>
        <taxon>Halobacteriales</taxon>
        <taxon>Haladaptataceae</taxon>
        <taxon>Halorussus</taxon>
    </lineage>
</organism>
<name>A0ABD5Q1D5_9EURY</name>
<sequence length="707" mass="73345">MTRTRTSVVLIALLVVSATTAGVTGAAMTSAKSTSQAQDQGLDEVPADSGEVFWQGQFLRFTAGEGNTSEVWSIRRVQNGQVGELATEVLLGGNGTAVFATSNLDGRYVVVDENGQPVVIQDGNVVGVGSVGEASFEIAQQSLNATFGDTVVQNDDSPESQTDLRVQSNRAGYGLTLLSEQLSASQLADVFQSVEVRDGSAVVTRNVSGDDVLDANFTGVEPGTYNVTLITDDGTARAETAITVVEPVDGTASLSNRTVTEQRGDVARFNVTFDGADRATVTIGSRQVGYLSRFTVVDANGDGVATVALDTFRAGIAPNGTGVSVVGEDELTDFQMVTDPTPGRLDAATYPVEVFVGATRSDVGSIRVTERSTQGIQIWTAPDRANVGSAAQIAEVATQNQTVANQDWAIVQVQASGLYSYVQNISDLNNETTGLSMNLTRVGEINQPAQDVPLEEARLIVDESGNQFFLVLDSNTLEANRTYRANFTISAANPYVSAGNQTSLVANFTVVERDLSFDRPIEVPSASGATISGTSTAAPGTELTLEVANTDQNPFLKRQTVTISEGGTWEATFDFSDVPAGTNFTVSTNDPESNATGVVVGGGAAEAQATTTTTTEAEEETTPVGEETTEATGETDAATGGDETTTEAGGATGAETETPAAEGDTTTTTTEETTVEASAPAPGFGPVSALAGLVALLAGGAFVARRR</sequence>
<reference evidence="4 5" key="1">
    <citation type="journal article" date="2019" name="Int. J. Syst. Evol. Microbiol.">
        <title>The Global Catalogue of Microorganisms (GCM) 10K type strain sequencing project: providing services to taxonomists for standard genome sequencing and annotation.</title>
        <authorList>
            <consortium name="The Broad Institute Genomics Platform"/>
            <consortium name="The Broad Institute Genome Sequencing Center for Infectious Disease"/>
            <person name="Wu L."/>
            <person name="Ma J."/>
        </authorList>
    </citation>
    <scope>NUCLEOTIDE SEQUENCE [LARGE SCALE GENOMIC DNA]</scope>
    <source>
        <strain evidence="4 5">XZYJ18</strain>
    </source>
</reference>
<evidence type="ECO:0000256" key="2">
    <source>
        <dbReference type="SAM" id="Phobius"/>
    </source>
</evidence>
<dbReference type="InterPro" id="IPR057149">
    <property type="entry name" value="DUF7827"/>
</dbReference>
<evidence type="ECO:0000313" key="5">
    <source>
        <dbReference type="Proteomes" id="UP001595945"/>
    </source>
</evidence>
<dbReference type="Pfam" id="PF25162">
    <property type="entry name" value="DUF7827"/>
    <property type="match status" value="1"/>
</dbReference>
<dbReference type="NCBIfam" id="NF045517">
    <property type="entry name" value="halo_surf_dom"/>
    <property type="match status" value="1"/>
</dbReference>
<evidence type="ECO:0000259" key="3">
    <source>
        <dbReference type="Pfam" id="PF25162"/>
    </source>
</evidence>
<feature type="compositionally biased region" description="Low complexity" evidence="1">
    <location>
        <begin position="605"/>
        <end position="615"/>
    </location>
</feature>
<evidence type="ECO:0000256" key="1">
    <source>
        <dbReference type="SAM" id="MobiDB-lite"/>
    </source>
</evidence>
<feature type="domain" description="DUF7827" evidence="3">
    <location>
        <begin position="244"/>
        <end position="352"/>
    </location>
</feature>
<gene>
    <name evidence="4" type="ORF">ACFO9K_06355</name>
</gene>